<protein>
    <recommendedName>
        <fullName evidence="3">Transposase</fullName>
    </recommendedName>
</protein>
<dbReference type="Proteomes" id="UP000065533">
    <property type="component" value="Chromosome"/>
</dbReference>
<evidence type="ECO:0008006" key="3">
    <source>
        <dbReference type="Google" id="ProtNLM"/>
    </source>
</evidence>
<proteinExistence type="predicted"/>
<name>A0ABM5WXU5_9BACL</name>
<reference evidence="1" key="1">
    <citation type="submission" date="2016-01" db="EMBL/GenBank/DDBJ databases">
        <title>Complete genome of Planococcus kocurri type strain.</title>
        <authorList>
            <person name="See-Too W.S."/>
        </authorList>
    </citation>
    <scope>NUCLEOTIDE SEQUENCE [LARGE SCALE GENOMIC DNA]</scope>
    <source>
        <strain evidence="1">ATCC 43650</strain>
    </source>
</reference>
<dbReference type="RefSeq" id="WP_062429925.1">
    <property type="nucleotide sequence ID" value="NZ_CP013661.2"/>
</dbReference>
<sequence length="103" mass="11816">MFTLSRALFAQDETLFAKPKKASHLSEKRTLKLIVLQKLYTRARLFVYSLFADQATLFAGYTRLFTLSRALFAQAESLFAQVETLFAKSKKASHLSEKLVFFL</sequence>
<evidence type="ECO:0000313" key="2">
    <source>
        <dbReference type="Proteomes" id="UP000065533"/>
    </source>
</evidence>
<dbReference type="EMBL" id="CP013661">
    <property type="protein sequence ID" value="ALS79043.2"/>
    <property type="molecule type" value="Genomic_DNA"/>
</dbReference>
<keyword evidence="2" id="KW-1185">Reference proteome</keyword>
<organism evidence="1 2">
    <name type="scientific">Planococcus kocurii</name>
    <dbReference type="NCBI Taxonomy" id="1374"/>
    <lineage>
        <taxon>Bacteria</taxon>
        <taxon>Bacillati</taxon>
        <taxon>Bacillota</taxon>
        <taxon>Bacilli</taxon>
        <taxon>Bacillales</taxon>
        <taxon>Caryophanaceae</taxon>
        <taxon>Planococcus</taxon>
    </lineage>
</organism>
<accession>A0ABM5WXU5</accession>
<gene>
    <name evidence="1" type="ORF">AUO94_10385</name>
</gene>
<evidence type="ECO:0000313" key="1">
    <source>
        <dbReference type="EMBL" id="ALS79043.2"/>
    </source>
</evidence>